<comment type="subcellular location">
    <subcellularLocation>
        <location evidence="1">Cell membrane</location>
        <topology evidence="1">Multi-pass membrane protein</topology>
    </subcellularLocation>
</comment>
<feature type="transmembrane region" description="Helical" evidence="7">
    <location>
        <begin position="15"/>
        <end position="42"/>
    </location>
</feature>
<comment type="caution">
    <text evidence="9">The sequence shown here is derived from an EMBL/GenBank/DDBJ whole genome shotgun (WGS) entry which is preliminary data.</text>
</comment>
<keyword evidence="2" id="KW-1003">Cell membrane</keyword>
<evidence type="ECO:0000256" key="2">
    <source>
        <dbReference type="ARBA" id="ARBA00022475"/>
    </source>
</evidence>
<feature type="transmembrane region" description="Helical" evidence="7">
    <location>
        <begin position="314"/>
        <end position="335"/>
    </location>
</feature>
<feature type="transmembrane region" description="Helical" evidence="7">
    <location>
        <begin position="347"/>
        <end position="369"/>
    </location>
</feature>
<evidence type="ECO:0000313" key="9">
    <source>
        <dbReference type="EMBL" id="MFB0836046.1"/>
    </source>
</evidence>
<keyword evidence="4 7" id="KW-1133">Transmembrane helix</keyword>
<dbReference type="Proteomes" id="UP001575652">
    <property type="component" value="Unassembled WGS sequence"/>
</dbReference>
<dbReference type="EMBL" id="JBHDLJ010000017">
    <property type="protein sequence ID" value="MFB0836046.1"/>
    <property type="molecule type" value="Genomic_DNA"/>
</dbReference>
<reference evidence="9 10" key="1">
    <citation type="submission" date="2024-09" db="EMBL/GenBank/DDBJ databases">
        <authorList>
            <person name="Salinas-Garcia M.A."/>
            <person name="Prieme A."/>
        </authorList>
    </citation>
    <scope>NUCLEOTIDE SEQUENCE [LARGE SCALE GENOMIC DNA]</scope>
    <source>
        <strain evidence="9 10">DSM 21081</strain>
    </source>
</reference>
<keyword evidence="5 7" id="KW-0472">Membrane</keyword>
<dbReference type="InterPro" id="IPR020846">
    <property type="entry name" value="MFS_dom"/>
</dbReference>
<dbReference type="PANTHER" id="PTHR43124">
    <property type="entry name" value="PURINE EFFLUX PUMP PBUE"/>
    <property type="match status" value="1"/>
</dbReference>
<accession>A0ABV4US27</accession>
<evidence type="ECO:0000256" key="6">
    <source>
        <dbReference type="SAM" id="MobiDB-lite"/>
    </source>
</evidence>
<feature type="transmembrane region" description="Helical" evidence="7">
    <location>
        <begin position="221"/>
        <end position="238"/>
    </location>
</feature>
<proteinExistence type="predicted"/>
<dbReference type="Pfam" id="PF07690">
    <property type="entry name" value="MFS_1"/>
    <property type="match status" value="1"/>
</dbReference>
<feature type="transmembrane region" description="Helical" evidence="7">
    <location>
        <begin position="290"/>
        <end position="308"/>
    </location>
</feature>
<feature type="transmembrane region" description="Helical" evidence="7">
    <location>
        <begin position="80"/>
        <end position="98"/>
    </location>
</feature>
<dbReference type="SUPFAM" id="SSF103473">
    <property type="entry name" value="MFS general substrate transporter"/>
    <property type="match status" value="1"/>
</dbReference>
<sequence length="422" mass="42280">MATPAPHLTALRPRVVVAFLGTWVLALLAANLVPVMIGALVADLGFDISAAAGLATAMSLGTAAGIFATNTVVARFSRPLLARIGLSILVSGFGLAALTMTATAVSLGVIVGGVGAGITVSAATAASAATEDPDKTSSVVMIANRLFAALLLAVIPVLGQNLRLILAVPAVLGLAGLLTAGGLPSLRKTPGTVPTPAAAVVDVPTPADADSPERKGKATRIGGLAIVLALVFGLWSMTEDMVYAMTELLATTHVGLAPEQSSLLISLNIVGGLAGALLAPIALRTIGRSWSIFGIVLVSSVSKFLIVTTTAPGVYAVAIVVWGVMYGAVLSLVFALAARMDISGRSVALVSGVYITGIALGPVVGGVLIENVGLLEFGLLAAIPSLVFGAALLIVSRRSGVSEHGGAQTAPAEPVNVMEEAK</sequence>
<keyword evidence="10" id="KW-1185">Reference proteome</keyword>
<dbReference type="InterPro" id="IPR011701">
    <property type="entry name" value="MFS"/>
</dbReference>
<evidence type="ECO:0000313" key="10">
    <source>
        <dbReference type="Proteomes" id="UP001575652"/>
    </source>
</evidence>
<evidence type="ECO:0000256" key="7">
    <source>
        <dbReference type="SAM" id="Phobius"/>
    </source>
</evidence>
<feature type="transmembrane region" description="Helical" evidence="7">
    <location>
        <begin position="263"/>
        <end position="283"/>
    </location>
</feature>
<evidence type="ECO:0000256" key="1">
    <source>
        <dbReference type="ARBA" id="ARBA00004651"/>
    </source>
</evidence>
<evidence type="ECO:0000256" key="5">
    <source>
        <dbReference type="ARBA" id="ARBA00023136"/>
    </source>
</evidence>
<dbReference type="RefSeq" id="WP_373973223.1">
    <property type="nucleotide sequence ID" value="NZ_JBHDLJ010000017.1"/>
</dbReference>
<feature type="transmembrane region" description="Helical" evidence="7">
    <location>
        <begin position="48"/>
        <end position="68"/>
    </location>
</feature>
<feature type="transmembrane region" description="Helical" evidence="7">
    <location>
        <begin position="104"/>
        <end position="126"/>
    </location>
</feature>
<keyword evidence="3 7" id="KW-0812">Transmembrane</keyword>
<evidence type="ECO:0000259" key="8">
    <source>
        <dbReference type="PROSITE" id="PS50850"/>
    </source>
</evidence>
<dbReference type="Gene3D" id="1.20.1250.20">
    <property type="entry name" value="MFS general substrate transporter like domains"/>
    <property type="match status" value="2"/>
</dbReference>
<dbReference type="InterPro" id="IPR050189">
    <property type="entry name" value="MFS_Efflux_Transporters"/>
</dbReference>
<feature type="transmembrane region" description="Helical" evidence="7">
    <location>
        <begin position="138"/>
        <end position="158"/>
    </location>
</feature>
<evidence type="ECO:0000256" key="3">
    <source>
        <dbReference type="ARBA" id="ARBA00022692"/>
    </source>
</evidence>
<gene>
    <name evidence="9" type="ORF">ACETWP_15760</name>
</gene>
<feature type="domain" description="Major facilitator superfamily (MFS) profile" evidence="8">
    <location>
        <begin position="14"/>
        <end position="399"/>
    </location>
</feature>
<feature type="transmembrane region" description="Helical" evidence="7">
    <location>
        <begin position="375"/>
        <end position="395"/>
    </location>
</feature>
<organism evidence="9 10">
    <name type="scientific">Arthrobacter halodurans</name>
    <dbReference type="NCBI Taxonomy" id="516699"/>
    <lineage>
        <taxon>Bacteria</taxon>
        <taxon>Bacillati</taxon>
        <taxon>Actinomycetota</taxon>
        <taxon>Actinomycetes</taxon>
        <taxon>Micrococcales</taxon>
        <taxon>Micrococcaceae</taxon>
        <taxon>Arthrobacter</taxon>
    </lineage>
</organism>
<dbReference type="InterPro" id="IPR036259">
    <property type="entry name" value="MFS_trans_sf"/>
</dbReference>
<feature type="transmembrane region" description="Helical" evidence="7">
    <location>
        <begin position="164"/>
        <end position="183"/>
    </location>
</feature>
<feature type="region of interest" description="Disordered" evidence="6">
    <location>
        <begin position="403"/>
        <end position="422"/>
    </location>
</feature>
<dbReference type="PROSITE" id="PS50850">
    <property type="entry name" value="MFS"/>
    <property type="match status" value="1"/>
</dbReference>
<name>A0ABV4US27_9MICC</name>
<protein>
    <submittedName>
        <fullName evidence="9">MFS transporter</fullName>
    </submittedName>
</protein>
<evidence type="ECO:0000256" key="4">
    <source>
        <dbReference type="ARBA" id="ARBA00022989"/>
    </source>
</evidence>
<dbReference type="PANTHER" id="PTHR43124:SF10">
    <property type="entry name" value="PURINE EFFLUX PUMP PBUE"/>
    <property type="match status" value="1"/>
</dbReference>